<dbReference type="EMBL" id="RDQH01000338">
    <property type="protein sequence ID" value="RXH80699.1"/>
    <property type="molecule type" value="Genomic_DNA"/>
</dbReference>
<evidence type="ECO:0000313" key="2">
    <source>
        <dbReference type="EMBL" id="RXH80699.1"/>
    </source>
</evidence>
<dbReference type="Proteomes" id="UP000290289">
    <property type="component" value="Chromosome 12"/>
</dbReference>
<feature type="region of interest" description="Disordered" evidence="1">
    <location>
        <begin position="50"/>
        <end position="79"/>
    </location>
</feature>
<feature type="compositionally biased region" description="Polar residues" evidence="1">
    <location>
        <begin position="53"/>
        <end position="78"/>
    </location>
</feature>
<comment type="caution">
    <text evidence="2">The sequence shown here is derived from an EMBL/GenBank/DDBJ whole genome shotgun (WGS) entry which is preliminary data.</text>
</comment>
<protein>
    <submittedName>
        <fullName evidence="2">Uncharacterized protein</fullName>
    </submittedName>
</protein>
<evidence type="ECO:0000313" key="3">
    <source>
        <dbReference type="Proteomes" id="UP000290289"/>
    </source>
</evidence>
<feature type="region of interest" description="Disordered" evidence="1">
    <location>
        <begin position="1"/>
        <end position="32"/>
    </location>
</feature>
<dbReference type="AlphaFoldDB" id="A0A498ICI6"/>
<proteinExistence type="predicted"/>
<sequence>MFSADGKLHDLGHPRLQGDGKQPRIPSPIKVHSVPPLFSSSPLLREIAAPSVKPQSNSNASMVAHTNNSKPFLSNQEAPASVQGLGVPLRNANATKSTGLSQLADQEPIRTPLNIATRYYDL</sequence>
<organism evidence="2 3">
    <name type="scientific">Malus domestica</name>
    <name type="common">Apple</name>
    <name type="synonym">Pyrus malus</name>
    <dbReference type="NCBI Taxonomy" id="3750"/>
    <lineage>
        <taxon>Eukaryota</taxon>
        <taxon>Viridiplantae</taxon>
        <taxon>Streptophyta</taxon>
        <taxon>Embryophyta</taxon>
        <taxon>Tracheophyta</taxon>
        <taxon>Spermatophyta</taxon>
        <taxon>Magnoliopsida</taxon>
        <taxon>eudicotyledons</taxon>
        <taxon>Gunneridae</taxon>
        <taxon>Pentapetalae</taxon>
        <taxon>rosids</taxon>
        <taxon>fabids</taxon>
        <taxon>Rosales</taxon>
        <taxon>Rosaceae</taxon>
        <taxon>Amygdaloideae</taxon>
        <taxon>Maleae</taxon>
        <taxon>Malus</taxon>
    </lineage>
</organism>
<feature type="compositionally biased region" description="Basic and acidic residues" evidence="1">
    <location>
        <begin position="1"/>
        <end position="22"/>
    </location>
</feature>
<gene>
    <name evidence="2" type="ORF">DVH24_004613</name>
</gene>
<reference evidence="2 3" key="1">
    <citation type="submission" date="2018-10" db="EMBL/GenBank/DDBJ databases">
        <title>A high-quality apple genome assembly.</title>
        <authorList>
            <person name="Hu J."/>
        </authorList>
    </citation>
    <scope>NUCLEOTIDE SEQUENCE [LARGE SCALE GENOMIC DNA]</scope>
    <source>
        <strain evidence="3">cv. HFTH1</strain>
        <tissue evidence="2">Young leaf</tissue>
    </source>
</reference>
<evidence type="ECO:0000256" key="1">
    <source>
        <dbReference type="SAM" id="MobiDB-lite"/>
    </source>
</evidence>
<accession>A0A498ICI6</accession>
<keyword evidence="3" id="KW-1185">Reference proteome</keyword>
<name>A0A498ICI6_MALDO</name>